<sequence length="129" mass="14129">MEGVLLASRCDCTLYGAEGNLSPNLLLYQTTSEDIQTSMHLLFSKAFMGPCTVETTSCCGPGKERPPFNLAEEWGYGPTREAQSQGFNTAPFAPERSGLKDWVTSRTALAWPVNIPRSTAKVRLKDVLV</sequence>
<name>A0A1W1UT74_9DEIO</name>
<evidence type="ECO:0000313" key="2">
    <source>
        <dbReference type="Proteomes" id="UP000192582"/>
    </source>
</evidence>
<proteinExistence type="predicted"/>
<keyword evidence="2" id="KW-1185">Reference proteome</keyword>
<protein>
    <submittedName>
        <fullName evidence="1">Uncharacterized protein</fullName>
    </submittedName>
</protein>
<gene>
    <name evidence="1" type="ORF">SAMN00790413_05078</name>
</gene>
<reference evidence="1 2" key="1">
    <citation type="submission" date="2017-04" db="EMBL/GenBank/DDBJ databases">
        <authorList>
            <person name="Afonso C.L."/>
            <person name="Miller P.J."/>
            <person name="Scott M.A."/>
            <person name="Spackman E."/>
            <person name="Goraichik I."/>
            <person name="Dimitrov K.M."/>
            <person name="Suarez D.L."/>
            <person name="Swayne D.E."/>
        </authorList>
    </citation>
    <scope>NUCLEOTIDE SEQUENCE [LARGE SCALE GENOMIC DNA]</scope>
    <source>
        <strain evidence="1 2">KR-140</strain>
    </source>
</reference>
<dbReference type="EMBL" id="FWWU01000007">
    <property type="protein sequence ID" value="SMB84312.1"/>
    <property type="molecule type" value="Genomic_DNA"/>
</dbReference>
<dbReference type="Proteomes" id="UP000192582">
    <property type="component" value="Unassembled WGS sequence"/>
</dbReference>
<dbReference type="AlphaFoldDB" id="A0A1W1UT74"/>
<organism evidence="1 2">
    <name type="scientific">Deinococcus hopiensis KR-140</name>
    <dbReference type="NCBI Taxonomy" id="695939"/>
    <lineage>
        <taxon>Bacteria</taxon>
        <taxon>Thermotogati</taxon>
        <taxon>Deinococcota</taxon>
        <taxon>Deinococci</taxon>
        <taxon>Deinococcales</taxon>
        <taxon>Deinococcaceae</taxon>
        <taxon>Deinococcus</taxon>
    </lineage>
</organism>
<evidence type="ECO:0000313" key="1">
    <source>
        <dbReference type="EMBL" id="SMB84312.1"/>
    </source>
</evidence>
<accession>A0A1W1UT74</accession>